<feature type="compositionally biased region" description="Pro residues" evidence="19">
    <location>
        <begin position="57"/>
        <end position="71"/>
    </location>
</feature>
<feature type="region of interest" description="Disordered" evidence="19">
    <location>
        <begin position="54"/>
        <end position="81"/>
    </location>
</feature>
<evidence type="ECO:0000256" key="4">
    <source>
        <dbReference type="ARBA" id="ARBA00008491"/>
    </source>
</evidence>
<comment type="caution">
    <text evidence="20">The sequence shown here is derived from an EMBL/GenBank/DDBJ whole genome shotgun (WGS) entry which is preliminary data.</text>
</comment>
<accession>A0AAN7GXL3</accession>
<organism evidence="20 21">
    <name type="scientific">Podospora fimiseda</name>
    <dbReference type="NCBI Taxonomy" id="252190"/>
    <lineage>
        <taxon>Eukaryota</taxon>
        <taxon>Fungi</taxon>
        <taxon>Dikarya</taxon>
        <taxon>Ascomycota</taxon>
        <taxon>Pezizomycotina</taxon>
        <taxon>Sordariomycetes</taxon>
        <taxon>Sordariomycetidae</taxon>
        <taxon>Sordariales</taxon>
        <taxon>Podosporaceae</taxon>
        <taxon>Podospora</taxon>
    </lineage>
</organism>
<sequence>MSLLARHLEQISLSCQGIDSLPFPPPKIFTNALLSSPDITSLIRDTEAHERALFSVPAPPPNPTPANPDPVPSTKSSSRRQTVFNVTAGEVTTGGPGPSSTTRRNTAVAAVLGGDLHSQITRPKEGEVDIEVLLQGAEKLCGVYALPGALERIPALRRKWEMQKGTLMYYEQKVAEQVEKLNAERREYDQHSEKDEEMEDADAGAGGDYVTYEDLRAEEEAVRQLDRKKRELQARLKAVEDDLGGLMEF</sequence>
<dbReference type="GO" id="GO:0051301">
    <property type="term" value="P:cell division"/>
    <property type="evidence" value="ECO:0007669"/>
    <property type="project" value="UniProtKB-KW"/>
</dbReference>
<keyword evidence="13" id="KW-0206">Cytoskeleton</keyword>
<dbReference type="InterPro" id="IPR013966">
    <property type="entry name" value="Spc34"/>
</dbReference>
<dbReference type="Proteomes" id="UP001301958">
    <property type="component" value="Unassembled WGS sequence"/>
</dbReference>
<keyword evidence="7" id="KW-0132">Cell division</keyword>
<evidence type="ECO:0000256" key="9">
    <source>
        <dbReference type="ARBA" id="ARBA00022776"/>
    </source>
</evidence>
<keyword evidence="5" id="KW-0158">Chromosome</keyword>
<dbReference type="GO" id="GO:0005876">
    <property type="term" value="C:spindle microtubule"/>
    <property type="evidence" value="ECO:0007669"/>
    <property type="project" value="InterPro"/>
</dbReference>
<proteinExistence type="inferred from homology"/>
<evidence type="ECO:0000256" key="1">
    <source>
        <dbReference type="ARBA" id="ARBA00004123"/>
    </source>
</evidence>
<evidence type="ECO:0000256" key="15">
    <source>
        <dbReference type="ARBA" id="ARBA00023306"/>
    </source>
</evidence>
<dbReference type="AlphaFoldDB" id="A0AAN7GXL3"/>
<keyword evidence="9" id="KW-0498">Mitosis</keyword>
<evidence type="ECO:0000313" key="20">
    <source>
        <dbReference type="EMBL" id="KAK4226637.1"/>
    </source>
</evidence>
<evidence type="ECO:0000313" key="21">
    <source>
        <dbReference type="Proteomes" id="UP001301958"/>
    </source>
</evidence>
<protein>
    <recommendedName>
        <fullName evidence="17">DASH complex subunit SPC34</fullName>
    </recommendedName>
    <alternativeName>
        <fullName evidence="18">Outer kinetochore protein SPC34</fullName>
    </alternativeName>
</protein>
<feature type="compositionally biased region" description="Basic and acidic residues" evidence="19">
    <location>
        <begin position="185"/>
        <end position="194"/>
    </location>
</feature>
<reference evidence="20" key="2">
    <citation type="submission" date="2023-05" db="EMBL/GenBank/DDBJ databases">
        <authorList>
            <consortium name="Lawrence Berkeley National Laboratory"/>
            <person name="Steindorff A."/>
            <person name="Hensen N."/>
            <person name="Bonometti L."/>
            <person name="Westerberg I."/>
            <person name="Brannstrom I.O."/>
            <person name="Guillou S."/>
            <person name="Cros-Aarteil S."/>
            <person name="Calhoun S."/>
            <person name="Haridas S."/>
            <person name="Kuo A."/>
            <person name="Mondo S."/>
            <person name="Pangilinan J."/>
            <person name="Riley R."/>
            <person name="Labutti K."/>
            <person name="Andreopoulos B."/>
            <person name="Lipzen A."/>
            <person name="Chen C."/>
            <person name="Yanf M."/>
            <person name="Daum C."/>
            <person name="Ng V."/>
            <person name="Clum A."/>
            <person name="Ohm R."/>
            <person name="Martin F."/>
            <person name="Silar P."/>
            <person name="Natvig D."/>
            <person name="Lalanne C."/>
            <person name="Gautier V."/>
            <person name="Ament-Velasquez S.L."/>
            <person name="Kruys A."/>
            <person name="Hutchinson M.I."/>
            <person name="Powell A.J."/>
            <person name="Barry K."/>
            <person name="Miller A.N."/>
            <person name="Grigoriev I.V."/>
            <person name="Debuchy R."/>
            <person name="Gladieux P."/>
            <person name="Thoren M.H."/>
            <person name="Johannesson H."/>
        </authorList>
    </citation>
    <scope>NUCLEOTIDE SEQUENCE</scope>
    <source>
        <strain evidence="20">CBS 990.96</strain>
    </source>
</reference>
<evidence type="ECO:0000256" key="19">
    <source>
        <dbReference type="SAM" id="MobiDB-lite"/>
    </source>
</evidence>
<evidence type="ECO:0000256" key="3">
    <source>
        <dbReference type="ARBA" id="ARBA00004629"/>
    </source>
</evidence>
<evidence type="ECO:0000256" key="11">
    <source>
        <dbReference type="ARBA" id="ARBA00022838"/>
    </source>
</evidence>
<keyword evidence="12" id="KW-0175">Coiled coil</keyword>
<comment type="similarity">
    <text evidence="4">Belongs to the DASH complex SPC34 family.</text>
</comment>
<keyword evidence="6" id="KW-0963">Cytoplasm</keyword>
<gene>
    <name evidence="20" type="ORF">QBC38DRAFT_366093</name>
</gene>
<keyword evidence="14" id="KW-0539">Nucleus</keyword>
<keyword evidence="21" id="KW-1185">Reference proteome</keyword>
<comment type="subcellular location">
    <subcellularLocation>
        <location evidence="3">Chromosome</location>
        <location evidence="3">Centromere</location>
        <location evidence="3">Kinetochore</location>
    </subcellularLocation>
    <subcellularLocation>
        <location evidence="2">Cytoplasm</location>
        <location evidence="2">Cytoskeleton</location>
        <location evidence="2">Spindle</location>
    </subcellularLocation>
    <subcellularLocation>
        <location evidence="1">Nucleus</location>
    </subcellularLocation>
</comment>
<evidence type="ECO:0000256" key="5">
    <source>
        <dbReference type="ARBA" id="ARBA00022454"/>
    </source>
</evidence>
<evidence type="ECO:0000256" key="16">
    <source>
        <dbReference type="ARBA" id="ARBA00023328"/>
    </source>
</evidence>
<evidence type="ECO:0000256" key="14">
    <source>
        <dbReference type="ARBA" id="ARBA00023242"/>
    </source>
</evidence>
<dbReference type="Pfam" id="PF08657">
    <property type="entry name" value="DASH_Spc34"/>
    <property type="match status" value="2"/>
</dbReference>
<keyword evidence="15" id="KW-0131">Cell cycle</keyword>
<reference evidence="20" key="1">
    <citation type="journal article" date="2023" name="Mol. Phylogenet. Evol.">
        <title>Genome-scale phylogeny and comparative genomics of the fungal order Sordariales.</title>
        <authorList>
            <person name="Hensen N."/>
            <person name="Bonometti L."/>
            <person name="Westerberg I."/>
            <person name="Brannstrom I.O."/>
            <person name="Guillou S."/>
            <person name="Cros-Aarteil S."/>
            <person name="Calhoun S."/>
            <person name="Haridas S."/>
            <person name="Kuo A."/>
            <person name="Mondo S."/>
            <person name="Pangilinan J."/>
            <person name="Riley R."/>
            <person name="LaButti K."/>
            <person name="Andreopoulos B."/>
            <person name="Lipzen A."/>
            <person name="Chen C."/>
            <person name="Yan M."/>
            <person name="Daum C."/>
            <person name="Ng V."/>
            <person name="Clum A."/>
            <person name="Steindorff A."/>
            <person name="Ohm R.A."/>
            <person name="Martin F."/>
            <person name="Silar P."/>
            <person name="Natvig D.O."/>
            <person name="Lalanne C."/>
            <person name="Gautier V."/>
            <person name="Ament-Velasquez S.L."/>
            <person name="Kruys A."/>
            <person name="Hutchinson M.I."/>
            <person name="Powell A.J."/>
            <person name="Barry K."/>
            <person name="Miller A.N."/>
            <person name="Grigoriev I.V."/>
            <person name="Debuchy R."/>
            <person name="Gladieux P."/>
            <person name="Hiltunen Thoren M."/>
            <person name="Johannesson H."/>
        </authorList>
    </citation>
    <scope>NUCLEOTIDE SEQUENCE</scope>
    <source>
        <strain evidence="20">CBS 990.96</strain>
    </source>
</reference>
<evidence type="ECO:0000256" key="2">
    <source>
        <dbReference type="ARBA" id="ARBA00004186"/>
    </source>
</evidence>
<evidence type="ECO:0000256" key="17">
    <source>
        <dbReference type="ARBA" id="ARBA00044112"/>
    </source>
</evidence>
<name>A0AAN7GXL3_9PEZI</name>
<evidence type="ECO:0000256" key="7">
    <source>
        <dbReference type="ARBA" id="ARBA00022618"/>
    </source>
</evidence>
<keyword evidence="11" id="KW-0995">Kinetochore</keyword>
<dbReference type="EMBL" id="MU865344">
    <property type="protein sequence ID" value="KAK4226637.1"/>
    <property type="molecule type" value="Genomic_DNA"/>
</dbReference>
<dbReference type="GO" id="GO:0008608">
    <property type="term" value="P:attachment of spindle microtubules to kinetochore"/>
    <property type="evidence" value="ECO:0007669"/>
    <property type="project" value="InterPro"/>
</dbReference>
<evidence type="ECO:0000256" key="10">
    <source>
        <dbReference type="ARBA" id="ARBA00022829"/>
    </source>
</evidence>
<evidence type="ECO:0000256" key="8">
    <source>
        <dbReference type="ARBA" id="ARBA00022701"/>
    </source>
</evidence>
<feature type="region of interest" description="Disordered" evidence="19">
    <location>
        <begin position="185"/>
        <end position="210"/>
    </location>
</feature>
<evidence type="ECO:0000256" key="6">
    <source>
        <dbReference type="ARBA" id="ARBA00022490"/>
    </source>
</evidence>
<keyword evidence="16" id="KW-0137">Centromere</keyword>
<keyword evidence="8" id="KW-0493">Microtubule</keyword>
<dbReference type="GO" id="GO:0042729">
    <property type="term" value="C:DASH complex"/>
    <property type="evidence" value="ECO:0007669"/>
    <property type="project" value="InterPro"/>
</dbReference>
<evidence type="ECO:0000256" key="18">
    <source>
        <dbReference type="ARBA" id="ARBA00044346"/>
    </source>
</evidence>
<keyword evidence="10" id="KW-0159">Chromosome partition</keyword>
<evidence type="ECO:0000256" key="13">
    <source>
        <dbReference type="ARBA" id="ARBA00023212"/>
    </source>
</evidence>
<evidence type="ECO:0000256" key="12">
    <source>
        <dbReference type="ARBA" id="ARBA00023054"/>
    </source>
</evidence>